<evidence type="ECO:0000313" key="5">
    <source>
        <dbReference type="Proteomes" id="UP000596660"/>
    </source>
</evidence>
<reference evidence="4" key="2">
    <citation type="submission" date="2021-03" db="UniProtKB">
        <authorList>
            <consortium name="EnsemblPlants"/>
        </authorList>
    </citation>
    <scope>IDENTIFICATION</scope>
</reference>
<dbReference type="Proteomes" id="UP000596660">
    <property type="component" value="Unplaced"/>
</dbReference>
<evidence type="ECO:0008006" key="6">
    <source>
        <dbReference type="Google" id="ProtNLM"/>
    </source>
</evidence>
<comment type="similarity">
    <text evidence="1">Belongs to the TSR2 family.</text>
</comment>
<dbReference type="RefSeq" id="XP_021773086.1">
    <property type="nucleotide sequence ID" value="XM_021917394.1"/>
</dbReference>
<accession>A0A803KPK4</accession>
<dbReference type="OMA" id="WTILNLA"/>
<dbReference type="EnsemblPlants" id="AUR62000960-RA">
    <property type="protein sequence ID" value="AUR62000960-RA:cds"/>
    <property type="gene ID" value="AUR62000960"/>
</dbReference>
<dbReference type="KEGG" id="cqi:110737040"/>
<dbReference type="Gramene" id="AUR62000960-RA">
    <property type="protein sequence ID" value="AUR62000960-RA:cds"/>
    <property type="gene ID" value="AUR62000960"/>
</dbReference>
<dbReference type="AlphaFoldDB" id="A0A803KPK4"/>
<feature type="region of interest" description="Disordered" evidence="3">
    <location>
        <begin position="119"/>
        <end position="194"/>
    </location>
</feature>
<gene>
    <name evidence="4" type="primary">LOC110737040</name>
</gene>
<dbReference type="PANTHER" id="PTHR21250">
    <property type="entry name" value="PRE-RRNA-PROCESSING PROTEIN TSR2 HOMOLOG"/>
    <property type="match status" value="1"/>
</dbReference>
<evidence type="ECO:0000313" key="4">
    <source>
        <dbReference type="EnsemblPlants" id="AUR62000960-RA:cds"/>
    </source>
</evidence>
<dbReference type="SMR" id="A0A803KPK4"/>
<feature type="compositionally biased region" description="Acidic residues" evidence="3">
    <location>
        <begin position="129"/>
        <end position="147"/>
    </location>
</feature>
<dbReference type="GO" id="GO:0006364">
    <property type="term" value="P:rRNA processing"/>
    <property type="evidence" value="ECO:0007669"/>
    <property type="project" value="UniProtKB-KW"/>
</dbReference>
<keyword evidence="2" id="KW-0698">rRNA processing</keyword>
<feature type="compositionally biased region" description="Basic residues" evidence="3">
    <location>
        <begin position="185"/>
        <end position="194"/>
    </location>
</feature>
<protein>
    <recommendedName>
        <fullName evidence="6">Pre-rRNA-processing protein TSR2</fullName>
    </recommendedName>
</protein>
<dbReference type="InterPro" id="IPR019398">
    <property type="entry name" value="Pre-rRNA_process_TSR2"/>
</dbReference>
<organism evidence="4 5">
    <name type="scientific">Chenopodium quinoa</name>
    <name type="common">Quinoa</name>
    <dbReference type="NCBI Taxonomy" id="63459"/>
    <lineage>
        <taxon>Eukaryota</taxon>
        <taxon>Viridiplantae</taxon>
        <taxon>Streptophyta</taxon>
        <taxon>Embryophyta</taxon>
        <taxon>Tracheophyta</taxon>
        <taxon>Spermatophyta</taxon>
        <taxon>Magnoliopsida</taxon>
        <taxon>eudicotyledons</taxon>
        <taxon>Gunneridae</taxon>
        <taxon>Pentapetalae</taxon>
        <taxon>Caryophyllales</taxon>
        <taxon>Chenopodiaceae</taxon>
        <taxon>Chenopodioideae</taxon>
        <taxon>Atripliceae</taxon>
        <taxon>Chenopodium</taxon>
    </lineage>
</organism>
<reference evidence="4" key="1">
    <citation type="journal article" date="2017" name="Nature">
        <title>The genome of Chenopodium quinoa.</title>
        <authorList>
            <person name="Jarvis D.E."/>
            <person name="Ho Y.S."/>
            <person name="Lightfoot D.J."/>
            <person name="Schmoeckel S.M."/>
            <person name="Li B."/>
            <person name="Borm T.J.A."/>
            <person name="Ohyanagi H."/>
            <person name="Mineta K."/>
            <person name="Michell C.T."/>
            <person name="Saber N."/>
            <person name="Kharbatia N.M."/>
            <person name="Rupper R.R."/>
            <person name="Sharp A.R."/>
            <person name="Dally N."/>
            <person name="Boughton B.A."/>
            <person name="Woo Y.H."/>
            <person name="Gao G."/>
            <person name="Schijlen E.G.W.M."/>
            <person name="Guo X."/>
            <person name="Momin A.A."/>
            <person name="Negrao S."/>
            <person name="Al-Babili S."/>
            <person name="Gehring C."/>
            <person name="Roessner U."/>
            <person name="Jung C."/>
            <person name="Murphy K."/>
            <person name="Arold S.T."/>
            <person name="Gojobori T."/>
            <person name="van der Linden C.G."/>
            <person name="van Loo E.N."/>
            <person name="Jellen E.N."/>
            <person name="Maughan P.J."/>
            <person name="Tester M."/>
        </authorList>
    </citation>
    <scope>NUCLEOTIDE SEQUENCE [LARGE SCALE GENOMIC DNA]</scope>
    <source>
        <strain evidence="4">cv. PI 614886</strain>
    </source>
</reference>
<keyword evidence="5" id="KW-1185">Reference proteome</keyword>
<proteinExistence type="inferred from homology"/>
<dbReference type="Pfam" id="PF10273">
    <property type="entry name" value="WGG"/>
    <property type="match status" value="1"/>
</dbReference>
<feature type="compositionally biased region" description="Polar residues" evidence="3">
    <location>
        <begin position="156"/>
        <end position="172"/>
    </location>
</feature>
<evidence type="ECO:0000256" key="2">
    <source>
        <dbReference type="ARBA" id="ARBA00022552"/>
    </source>
</evidence>
<sequence length="194" mass="22019">MAEIKTLSADSIPHFQEGISLVLSKWWTLQMAVQNEWGGPHSQQKALDFSSRIFNFFHKPNRKEPVYIDELEDLLEDGLDSLNTDAEDDVLEVADQLMAMYEECLVGNYQSIQKLKQTKPLTVPRVEQDASDSDEGGDESMGNEEESNMMVDTPESLPSTNPTEIQKNNGRHQQMEEAEDGWVKVSRKSKGRNK</sequence>
<dbReference type="OrthoDB" id="263560at2759"/>
<evidence type="ECO:0000256" key="3">
    <source>
        <dbReference type="SAM" id="MobiDB-lite"/>
    </source>
</evidence>
<dbReference type="GeneID" id="110737040"/>
<evidence type="ECO:0000256" key="1">
    <source>
        <dbReference type="ARBA" id="ARBA00006524"/>
    </source>
</evidence>
<name>A0A803KPK4_CHEQI</name>